<evidence type="ECO:0000256" key="1">
    <source>
        <dbReference type="SAM" id="MobiDB-lite"/>
    </source>
</evidence>
<organism evidence="2 3">
    <name type="scientific">Elysia crispata</name>
    <name type="common">lettuce slug</name>
    <dbReference type="NCBI Taxonomy" id="231223"/>
    <lineage>
        <taxon>Eukaryota</taxon>
        <taxon>Metazoa</taxon>
        <taxon>Spiralia</taxon>
        <taxon>Lophotrochozoa</taxon>
        <taxon>Mollusca</taxon>
        <taxon>Gastropoda</taxon>
        <taxon>Heterobranchia</taxon>
        <taxon>Euthyneura</taxon>
        <taxon>Panpulmonata</taxon>
        <taxon>Sacoglossa</taxon>
        <taxon>Placobranchoidea</taxon>
        <taxon>Plakobranchidae</taxon>
        <taxon>Elysia</taxon>
    </lineage>
</organism>
<feature type="compositionally biased region" description="Polar residues" evidence="1">
    <location>
        <begin position="18"/>
        <end position="28"/>
    </location>
</feature>
<accession>A0AAE0YBT8</accession>
<feature type="region of interest" description="Disordered" evidence="1">
    <location>
        <begin position="1"/>
        <end position="38"/>
    </location>
</feature>
<sequence>MRESSRQSSSLEARSQAGHSPTRGSSSRALCPETSQAEAADRAATTAISLHMCHMRQGLPLSNRPAQPLQAVHLDSSWSYTIVSPRRKNAAAAADTSLILTETTLWEKSK</sequence>
<dbReference type="EMBL" id="JAWDGP010006596">
    <property type="protein sequence ID" value="KAK3738481.1"/>
    <property type="molecule type" value="Genomic_DNA"/>
</dbReference>
<dbReference type="AlphaFoldDB" id="A0AAE0YBT8"/>
<feature type="compositionally biased region" description="Low complexity" evidence="1">
    <location>
        <begin position="1"/>
        <end position="17"/>
    </location>
</feature>
<evidence type="ECO:0000313" key="2">
    <source>
        <dbReference type="EMBL" id="KAK3738481.1"/>
    </source>
</evidence>
<name>A0AAE0YBT8_9GAST</name>
<evidence type="ECO:0000313" key="3">
    <source>
        <dbReference type="Proteomes" id="UP001283361"/>
    </source>
</evidence>
<proteinExistence type="predicted"/>
<protein>
    <submittedName>
        <fullName evidence="2">Uncharacterized protein</fullName>
    </submittedName>
</protein>
<dbReference type="Proteomes" id="UP001283361">
    <property type="component" value="Unassembled WGS sequence"/>
</dbReference>
<comment type="caution">
    <text evidence="2">The sequence shown here is derived from an EMBL/GenBank/DDBJ whole genome shotgun (WGS) entry which is preliminary data.</text>
</comment>
<reference evidence="2" key="1">
    <citation type="journal article" date="2023" name="G3 (Bethesda)">
        <title>A reference genome for the long-term kleptoplast-retaining sea slug Elysia crispata morphotype clarki.</title>
        <authorList>
            <person name="Eastman K.E."/>
            <person name="Pendleton A.L."/>
            <person name="Shaikh M.A."/>
            <person name="Suttiyut T."/>
            <person name="Ogas R."/>
            <person name="Tomko P."/>
            <person name="Gavelis G."/>
            <person name="Widhalm J.R."/>
            <person name="Wisecaver J.H."/>
        </authorList>
    </citation>
    <scope>NUCLEOTIDE SEQUENCE</scope>
    <source>
        <strain evidence="2">ECLA1</strain>
    </source>
</reference>
<gene>
    <name evidence="2" type="ORF">RRG08_034771</name>
</gene>
<keyword evidence="3" id="KW-1185">Reference proteome</keyword>